<dbReference type="EMBL" id="KI662727">
    <property type="protein sequence ID" value="ETN72876.1"/>
    <property type="molecule type" value="Genomic_DNA"/>
</dbReference>
<reference evidence="1" key="1">
    <citation type="submission" date="2013-04" db="EMBL/GenBank/DDBJ databases">
        <title>Draft genome of the hookworm Necator americanus.</title>
        <authorList>
            <person name="Mitreva M."/>
        </authorList>
    </citation>
    <scope>NUCLEOTIDE SEQUENCE</scope>
</reference>
<proteinExistence type="predicted"/>
<protein>
    <submittedName>
        <fullName evidence="1">Uncharacterized protein</fullName>
    </submittedName>
</protein>
<dbReference type="Proteomes" id="UP000053676">
    <property type="component" value="Unassembled WGS sequence"/>
</dbReference>
<dbReference type="EMBL" id="KI662405">
    <property type="protein sequence ID" value="ETN72935.1"/>
    <property type="molecule type" value="Genomic_DNA"/>
</dbReference>
<accession>W2SVN7</accession>
<dbReference type="AlphaFoldDB" id="W2SVN7"/>
<dbReference type="KEGG" id="nai:NECAME_18603"/>
<evidence type="ECO:0000313" key="2">
    <source>
        <dbReference type="EMBL" id="ETN72935.1"/>
    </source>
</evidence>
<evidence type="ECO:0000313" key="3">
    <source>
        <dbReference type="Proteomes" id="UP000053676"/>
    </source>
</evidence>
<organism evidence="1 3">
    <name type="scientific">Necator americanus</name>
    <name type="common">Human hookworm</name>
    <dbReference type="NCBI Taxonomy" id="51031"/>
    <lineage>
        <taxon>Eukaryota</taxon>
        <taxon>Metazoa</taxon>
        <taxon>Ecdysozoa</taxon>
        <taxon>Nematoda</taxon>
        <taxon>Chromadorea</taxon>
        <taxon>Rhabditida</taxon>
        <taxon>Rhabditina</taxon>
        <taxon>Rhabditomorpha</taxon>
        <taxon>Strongyloidea</taxon>
        <taxon>Ancylostomatidae</taxon>
        <taxon>Bunostominae</taxon>
        <taxon>Necator</taxon>
    </lineage>
</organism>
<sequence>MDERSQFLADAAAQRRDRELQRINNDIAIKLQSLARGYLARHKFVTGVRCTISDKFSQFTDLEKSGKTLLSNDEVLKWSRLFLRIKRLPEDNE</sequence>
<keyword evidence="3" id="KW-1185">Reference proteome</keyword>
<feature type="non-terminal residue" evidence="1">
    <location>
        <position position="93"/>
    </location>
</feature>
<dbReference type="InterPro" id="IPR000048">
    <property type="entry name" value="IQ_motif_EF-hand-BS"/>
</dbReference>
<dbReference type="PROSITE" id="PS50096">
    <property type="entry name" value="IQ"/>
    <property type="match status" value="1"/>
</dbReference>
<reference evidence="3" key="2">
    <citation type="journal article" date="2014" name="Nat. Genet.">
        <title>Genome of the human hookworm Necator americanus.</title>
        <authorList>
            <person name="Tang Y.T."/>
            <person name="Gao X."/>
            <person name="Rosa B.A."/>
            <person name="Abubucker S."/>
            <person name="Hallsworth-Pepin K."/>
            <person name="Martin J."/>
            <person name="Tyagi R."/>
            <person name="Heizer E."/>
            <person name="Zhang X."/>
            <person name="Bhonagiri-Palsikar V."/>
            <person name="Minx P."/>
            <person name="Warren W.C."/>
            <person name="Wang Q."/>
            <person name="Zhan B."/>
            <person name="Hotez P.J."/>
            <person name="Sternberg P.W."/>
            <person name="Dougall A."/>
            <person name="Gaze S.T."/>
            <person name="Mulvenna J."/>
            <person name="Sotillo J."/>
            <person name="Ranganathan S."/>
            <person name="Rabelo E.M."/>
            <person name="Wilson R.K."/>
            <person name="Felgner P.L."/>
            <person name="Bethony J."/>
            <person name="Hawdon J.M."/>
            <person name="Gasser R.B."/>
            <person name="Loukas A."/>
            <person name="Mitreva M."/>
        </authorList>
    </citation>
    <scope>NUCLEOTIDE SEQUENCE [LARGE SCALE GENOMIC DNA]</scope>
</reference>
<dbReference type="KEGG" id="nai:NECAME_18640"/>
<evidence type="ECO:0000313" key="1">
    <source>
        <dbReference type="EMBL" id="ETN72876.1"/>
    </source>
</evidence>
<dbReference type="Pfam" id="PF00612">
    <property type="entry name" value="IQ"/>
    <property type="match status" value="1"/>
</dbReference>
<gene>
    <name evidence="2" type="ORF">NECAME_18603</name>
    <name evidence="1" type="ORF">NECAME_18640</name>
</gene>
<name>W2SVN7_NECAM</name>